<comment type="caution">
    <text evidence="1">Lacks conserved residue(s) required for the propagation of feature annotation.</text>
</comment>
<proteinExistence type="inferred from homology"/>
<evidence type="ECO:0000313" key="4">
    <source>
        <dbReference type="Proteomes" id="UP000231480"/>
    </source>
</evidence>
<reference evidence="3 4" key="1">
    <citation type="submission" date="2017-09" db="EMBL/GenBank/DDBJ databases">
        <title>Depth-based differentiation of microbial function through sediment-hosted aquifers and enrichment of novel symbionts in the deep terrestrial subsurface.</title>
        <authorList>
            <person name="Probst A.J."/>
            <person name="Ladd B."/>
            <person name="Jarett J.K."/>
            <person name="Geller-Mcgrath D.E."/>
            <person name="Sieber C.M."/>
            <person name="Emerson J.B."/>
            <person name="Anantharaman K."/>
            <person name="Thomas B.C."/>
            <person name="Malmstrom R."/>
            <person name="Stieglmeier M."/>
            <person name="Klingl A."/>
            <person name="Woyke T."/>
            <person name="Ryan C.M."/>
            <person name="Banfield J.F."/>
        </authorList>
    </citation>
    <scope>NUCLEOTIDE SEQUENCE [LARGE SCALE GENOMIC DNA]</scope>
    <source>
        <strain evidence="3">CG23_combo_of_CG06-09_8_20_14_all_37_13</strain>
    </source>
</reference>
<dbReference type="Gene3D" id="3.30.70.141">
    <property type="entry name" value="Nucleoside diphosphate kinase-like domain"/>
    <property type="match status" value="1"/>
</dbReference>
<protein>
    <recommendedName>
        <fullName evidence="2">Nucleoside diphosphate kinase-like domain-containing protein</fullName>
    </recommendedName>
</protein>
<name>A0A2G9YD73_9BACT</name>
<dbReference type="EMBL" id="PCRH01000035">
    <property type="protein sequence ID" value="PIP17132.1"/>
    <property type="molecule type" value="Genomic_DNA"/>
</dbReference>
<evidence type="ECO:0000313" key="3">
    <source>
        <dbReference type="EMBL" id="PIP17132.1"/>
    </source>
</evidence>
<evidence type="ECO:0000256" key="1">
    <source>
        <dbReference type="PROSITE-ProRule" id="PRU00706"/>
    </source>
</evidence>
<gene>
    <name evidence="3" type="ORF">COX44_01555</name>
</gene>
<dbReference type="SUPFAM" id="SSF54919">
    <property type="entry name" value="Nucleoside diphosphate kinase, NDK"/>
    <property type="match status" value="1"/>
</dbReference>
<accession>A0A2G9YD73</accession>
<dbReference type="AlphaFoldDB" id="A0A2G9YD73"/>
<feature type="domain" description="Nucleoside diphosphate kinase-like" evidence="2">
    <location>
        <begin position="1"/>
        <end position="121"/>
    </location>
</feature>
<sequence>MIKPSAVKLGLAPVFFDEFQKKGLTLVWQKRMRLSRSQVEVLYHPYRCVYWFEEFVEVMTSGGVVISLWLGGEDATESAFEVRERLRLEYKEYCEYYDLRVADSEEIALQQLRFLIGDELDNILKHNSC</sequence>
<organism evidence="3 4">
    <name type="scientific">Candidatus Portnoybacteria bacterium CG23_combo_of_CG06-09_8_20_14_all_37_13</name>
    <dbReference type="NCBI Taxonomy" id="1974819"/>
    <lineage>
        <taxon>Bacteria</taxon>
        <taxon>Candidatus Portnoyibacteriota</taxon>
    </lineage>
</organism>
<dbReference type="PROSITE" id="PS51374">
    <property type="entry name" value="NDPK_LIKE"/>
    <property type="match status" value="1"/>
</dbReference>
<comment type="similarity">
    <text evidence="1">Belongs to the NDK family.</text>
</comment>
<evidence type="ECO:0000259" key="2">
    <source>
        <dbReference type="SMART" id="SM00562"/>
    </source>
</evidence>
<dbReference type="SMART" id="SM00562">
    <property type="entry name" value="NDK"/>
    <property type="match status" value="1"/>
</dbReference>
<dbReference type="Pfam" id="PF00334">
    <property type="entry name" value="NDK"/>
    <property type="match status" value="1"/>
</dbReference>
<dbReference type="Proteomes" id="UP000231480">
    <property type="component" value="Unassembled WGS sequence"/>
</dbReference>
<dbReference type="InterPro" id="IPR036850">
    <property type="entry name" value="NDK-like_dom_sf"/>
</dbReference>
<dbReference type="InterPro" id="IPR034907">
    <property type="entry name" value="NDK-like_dom"/>
</dbReference>
<comment type="caution">
    <text evidence="3">The sequence shown here is derived from an EMBL/GenBank/DDBJ whole genome shotgun (WGS) entry which is preliminary data.</text>
</comment>